<evidence type="ECO:0000313" key="4">
    <source>
        <dbReference type="EMBL" id="MBB4838549.1"/>
    </source>
</evidence>
<gene>
    <name evidence="4" type="ORF">HNP52_001618</name>
</gene>
<dbReference type="PANTHER" id="PTHR42879">
    <property type="entry name" value="3-OXOACYL-(ACYL-CARRIER-PROTEIN) REDUCTASE"/>
    <property type="match status" value="1"/>
</dbReference>
<dbReference type="EMBL" id="JACHLN010000002">
    <property type="protein sequence ID" value="MBB4838549.1"/>
    <property type="molecule type" value="Genomic_DNA"/>
</dbReference>
<comment type="caution">
    <text evidence="4">The sequence shown here is derived from an EMBL/GenBank/DDBJ whole genome shotgun (WGS) entry which is preliminary data.</text>
</comment>
<dbReference type="GO" id="GO:0032787">
    <property type="term" value="P:monocarboxylic acid metabolic process"/>
    <property type="evidence" value="ECO:0007669"/>
    <property type="project" value="UniProtKB-ARBA"/>
</dbReference>
<comment type="similarity">
    <text evidence="1 2">Belongs to the short-chain dehydrogenases/reductases (SDR) family.</text>
</comment>
<dbReference type="Gene3D" id="3.40.50.720">
    <property type="entry name" value="NAD(P)-binding Rossmann-like Domain"/>
    <property type="match status" value="1"/>
</dbReference>
<organism evidence="4 5">
    <name type="scientific">Sphingomonas kyeonggiensis</name>
    <dbReference type="NCBI Taxonomy" id="1268553"/>
    <lineage>
        <taxon>Bacteria</taxon>
        <taxon>Pseudomonadati</taxon>
        <taxon>Pseudomonadota</taxon>
        <taxon>Alphaproteobacteria</taxon>
        <taxon>Sphingomonadales</taxon>
        <taxon>Sphingomonadaceae</taxon>
        <taxon>Sphingomonas</taxon>
    </lineage>
</organism>
<dbReference type="InterPro" id="IPR036291">
    <property type="entry name" value="NAD(P)-bd_dom_sf"/>
</dbReference>
<dbReference type="InterPro" id="IPR057326">
    <property type="entry name" value="KR_dom"/>
</dbReference>
<dbReference type="RefSeq" id="WP_260396014.1">
    <property type="nucleotide sequence ID" value="NZ_JACHLN010000002.1"/>
</dbReference>
<dbReference type="PANTHER" id="PTHR42879:SF2">
    <property type="entry name" value="3-OXOACYL-[ACYL-CARRIER-PROTEIN] REDUCTASE FABG"/>
    <property type="match status" value="1"/>
</dbReference>
<proteinExistence type="inferred from homology"/>
<dbReference type="Pfam" id="PF00106">
    <property type="entry name" value="adh_short"/>
    <property type="match status" value="1"/>
</dbReference>
<evidence type="ECO:0000313" key="5">
    <source>
        <dbReference type="Proteomes" id="UP000575241"/>
    </source>
</evidence>
<dbReference type="SMART" id="SM00822">
    <property type="entry name" value="PKS_KR"/>
    <property type="match status" value="1"/>
</dbReference>
<dbReference type="PRINTS" id="PR00081">
    <property type="entry name" value="GDHRDH"/>
</dbReference>
<keyword evidence="5" id="KW-1185">Reference proteome</keyword>
<evidence type="ECO:0000256" key="1">
    <source>
        <dbReference type="ARBA" id="ARBA00006484"/>
    </source>
</evidence>
<feature type="domain" description="Ketoreductase" evidence="3">
    <location>
        <begin position="10"/>
        <end position="187"/>
    </location>
</feature>
<dbReference type="InterPro" id="IPR050259">
    <property type="entry name" value="SDR"/>
</dbReference>
<accession>A0A7W7NSE9</accession>
<name>A0A7W7NSE9_9SPHN</name>
<protein>
    <submittedName>
        <fullName evidence="4">NAD(P)-dependent dehydrogenase (Short-subunit alcohol dehydrogenase family)</fullName>
    </submittedName>
</protein>
<evidence type="ECO:0000256" key="2">
    <source>
        <dbReference type="RuleBase" id="RU000363"/>
    </source>
</evidence>
<dbReference type="FunFam" id="3.40.50.720:FF:000084">
    <property type="entry name" value="Short-chain dehydrogenase reductase"/>
    <property type="match status" value="1"/>
</dbReference>
<dbReference type="InterPro" id="IPR020904">
    <property type="entry name" value="Sc_DH/Rdtase_CS"/>
</dbReference>
<dbReference type="SUPFAM" id="SSF51735">
    <property type="entry name" value="NAD(P)-binding Rossmann-fold domains"/>
    <property type="match status" value="1"/>
</dbReference>
<dbReference type="PROSITE" id="PS00061">
    <property type="entry name" value="ADH_SHORT"/>
    <property type="match status" value="1"/>
</dbReference>
<dbReference type="InterPro" id="IPR002347">
    <property type="entry name" value="SDR_fam"/>
</dbReference>
<reference evidence="4 5" key="1">
    <citation type="submission" date="2020-08" db="EMBL/GenBank/DDBJ databases">
        <title>Functional genomics of gut bacteria from endangered species of beetles.</title>
        <authorList>
            <person name="Carlos-Shanley C."/>
        </authorList>
    </citation>
    <scope>NUCLEOTIDE SEQUENCE [LARGE SCALE GENOMIC DNA]</scope>
    <source>
        <strain evidence="4 5">S00224</strain>
    </source>
</reference>
<sequence>MAMRLKDIHAVVTGGGSGIGAAIARALAEEGARLTLLGRRLDALEAVAATIPGAITVPADVTDRASIDAAFDAARAAHGPIGILVNNAGIAPSAPFARVTAEAWRTTMATNLDALFDCCQAALPDLLAAPAGRIVTVASTAGLKGYGYTAPYVASKHGAIGLMRALAAEFAATPLTANALCPGFTDTDIVAKAVETITSRTGRSEAEALAELTKHNPQKRLITPEEVAAAAVWLCLPASASVTGQAIPIAGGEVM</sequence>
<dbReference type="Proteomes" id="UP000575241">
    <property type="component" value="Unassembled WGS sequence"/>
</dbReference>
<dbReference type="AlphaFoldDB" id="A0A7W7NSE9"/>
<dbReference type="CDD" id="cd05233">
    <property type="entry name" value="SDR_c"/>
    <property type="match status" value="1"/>
</dbReference>
<dbReference type="PRINTS" id="PR00080">
    <property type="entry name" value="SDRFAMILY"/>
</dbReference>
<evidence type="ECO:0000259" key="3">
    <source>
        <dbReference type="SMART" id="SM00822"/>
    </source>
</evidence>